<dbReference type="AlphaFoldDB" id="A0A8J1XJL7"/>
<dbReference type="EMBL" id="CAIIXF020000011">
    <property type="protein sequence ID" value="CAH1798934.1"/>
    <property type="molecule type" value="Genomic_DNA"/>
</dbReference>
<evidence type="ECO:0000256" key="2">
    <source>
        <dbReference type="ARBA" id="ARBA00007524"/>
    </source>
</evidence>
<protein>
    <submittedName>
        <fullName evidence="6">Uncharacterized protein</fullName>
    </submittedName>
</protein>
<proteinExistence type="inferred from homology"/>
<evidence type="ECO:0000256" key="4">
    <source>
        <dbReference type="ARBA" id="ARBA00022989"/>
    </source>
</evidence>
<keyword evidence="3" id="KW-0812">Transmembrane</keyword>
<evidence type="ECO:0000256" key="1">
    <source>
        <dbReference type="ARBA" id="ARBA00004141"/>
    </source>
</evidence>
<keyword evidence="5" id="KW-0472">Membrane</keyword>
<dbReference type="GO" id="GO:0005741">
    <property type="term" value="C:mitochondrial outer membrane"/>
    <property type="evidence" value="ECO:0007669"/>
    <property type="project" value="TreeGrafter"/>
</dbReference>
<keyword evidence="4" id="KW-1133">Transmembrane helix</keyword>
<dbReference type="InterPro" id="IPR038330">
    <property type="entry name" value="TspO/MBR-related_sf"/>
</dbReference>
<evidence type="ECO:0000313" key="7">
    <source>
        <dbReference type="Proteomes" id="UP000749559"/>
    </source>
</evidence>
<dbReference type="OrthoDB" id="8841220at2759"/>
<evidence type="ECO:0000256" key="3">
    <source>
        <dbReference type="ARBA" id="ARBA00022692"/>
    </source>
</evidence>
<comment type="subcellular location">
    <subcellularLocation>
        <location evidence="1">Membrane</location>
        <topology evidence="1">Multi-pass membrane protein</topology>
    </subcellularLocation>
</comment>
<name>A0A8J1XJL7_OWEFU</name>
<organism evidence="6 7">
    <name type="scientific">Owenia fusiformis</name>
    <name type="common">Polychaete worm</name>
    <dbReference type="NCBI Taxonomy" id="6347"/>
    <lineage>
        <taxon>Eukaryota</taxon>
        <taxon>Metazoa</taxon>
        <taxon>Spiralia</taxon>
        <taxon>Lophotrochozoa</taxon>
        <taxon>Annelida</taxon>
        <taxon>Polychaeta</taxon>
        <taxon>Sedentaria</taxon>
        <taxon>Canalipalpata</taxon>
        <taxon>Sabellida</taxon>
        <taxon>Oweniida</taxon>
        <taxon>Oweniidae</taxon>
        <taxon>Owenia</taxon>
    </lineage>
</organism>
<evidence type="ECO:0000256" key="5">
    <source>
        <dbReference type="ARBA" id="ARBA00023136"/>
    </source>
</evidence>
<dbReference type="PANTHER" id="PTHR10057:SF0">
    <property type="entry name" value="TRANSLOCATOR PROTEIN"/>
    <property type="match status" value="1"/>
</dbReference>
<dbReference type="Gene3D" id="1.20.1260.100">
    <property type="entry name" value="TspO/MBR protein"/>
    <property type="match status" value="1"/>
</dbReference>
<sequence>MTWWLKPTFATVLPHLGGFAGALITQKQVPGWYKTLNRPPWTPPNWVFAPVWTTLYTGMGYASYLVWRDGGGFEGEASTALALYGTQLALNWAWTPIFFGMHWIGVGAIEILMTWGAVAGCVVKFHPINKVASYLMVPYLVWLTLASSINVYTWWFNEDKAIEEKKD</sequence>
<comment type="caution">
    <text evidence="6">The sequence shown here is derived from an EMBL/GenBank/DDBJ whole genome shotgun (WGS) entry which is preliminary data.</text>
</comment>
<dbReference type="GO" id="GO:0033013">
    <property type="term" value="P:tetrapyrrole metabolic process"/>
    <property type="evidence" value="ECO:0007669"/>
    <property type="project" value="UniProtKB-ARBA"/>
</dbReference>
<dbReference type="PANTHER" id="PTHR10057">
    <property type="entry name" value="PERIPHERAL-TYPE BENZODIAZEPINE RECEPTOR"/>
    <property type="match status" value="1"/>
</dbReference>
<accession>A0A8J1XJL7</accession>
<dbReference type="CDD" id="cd15904">
    <property type="entry name" value="TSPO_MBR"/>
    <property type="match status" value="1"/>
</dbReference>
<dbReference type="InterPro" id="IPR004307">
    <property type="entry name" value="TspO_MBR"/>
</dbReference>
<dbReference type="PIRSF" id="PIRSF005859">
    <property type="entry name" value="PBR"/>
    <property type="match status" value="1"/>
</dbReference>
<keyword evidence="7" id="KW-1185">Reference proteome</keyword>
<comment type="similarity">
    <text evidence="2">Belongs to the TspO/BZRP family.</text>
</comment>
<gene>
    <name evidence="6" type="ORF">OFUS_LOCUS23007</name>
</gene>
<dbReference type="FunFam" id="1.20.1260.100:FF:000001">
    <property type="entry name" value="translocator protein 2"/>
    <property type="match status" value="1"/>
</dbReference>
<dbReference type="Pfam" id="PF03073">
    <property type="entry name" value="TspO_MBR"/>
    <property type="match status" value="1"/>
</dbReference>
<reference evidence="6" key="1">
    <citation type="submission" date="2022-03" db="EMBL/GenBank/DDBJ databases">
        <authorList>
            <person name="Martin C."/>
        </authorList>
    </citation>
    <scope>NUCLEOTIDE SEQUENCE</scope>
</reference>
<evidence type="ECO:0000313" key="6">
    <source>
        <dbReference type="EMBL" id="CAH1798934.1"/>
    </source>
</evidence>
<dbReference type="Proteomes" id="UP000749559">
    <property type="component" value="Unassembled WGS sequence"/>
</dbReference>